<dbReference type="GO" id="GO:0003682">
    <property type="term" value="F:chromatin binding"/>
    <property type="evidence" value="ECO:0000318"/>
    <property type="project" value="GO_Central"/>
</dbReference>
<dbReference type="InterPro" id="IPR001005">
    <property type="entry name" value="SANT/Myb"/>
</dbReference>
<keyword evidence="9" id="KW-0539">Nucleus</keyword>
<feature type="region of interest" description="Disordered" evidence="10">
    <location>
        <begin position="1053"/>
        <end position="1107"/>
    </location>
</feature>
<dbReference type="PROSITE" id="PS51194">
    <property type="entry name" value="HELICASE_CTER"/>
    <property type="match status" value="1"/>
</dbReference>
<dbReference type="GO" id="GO:1900036">
    <property type="term" value="P:positive regulation of cellular response to heat"/>
    <property type="evidence" value="ECO:0007669"/>
    <property type="project" value="UniProtKB-ARBA"/>
</dbReference>
<dbReference type="Gramene" id="TraesWEE_scaffold_028249_01G000100.1">
    <property type="protein sequence ID" value="TraesWEE_scaffold_028249_01G000100.1"/>
    <property type="gene ID" value="TraesWEE_scaffold_028249_01G000100"/>
</dbReference>
<dbReference type="CDD" id="cd18793">
    <property type="entry name" value="SF2_C_SNF"/>
    <property type="match status" value="1"/>
</dbReference>
<dbReference type="FunFam" id="1.10.1040.30:FF:000002">
    <property type="entry name" value="ISWI chromatin-remodeling complex ATPase CHR11"/>
    <property type="match status" value="1"/>
</dbReference>
<dbReference type="InterPro" id="IPR017884">
    <property type="entry name" value="SANT_dom"/>
</dbReference>
<evidence type="ECO:0000256" key="2">
    <source>
        <dbReference type="ARBA" id="ARBA00009687"/>
    </source>
</evidence>
<dbReference type="InterPro" id="IPR000330">
    <property type="entry name" value="SNF2_N"/>
</dbReference>
<evidence type="ECO:0000256" key="5">
    <source>
        <dbReference type="ARBA" id="ARBA00022801"/>
    </source>
</evidence>
<dbReference type="GO" id="GO:0005634">
    <property type="term" value="C:nucleus"/>
    <property type="evidence" value="ECO:0000318"/>
    <property type="project" value="GO_Central"/>
</dbReference>
<dbReference type="GO" id="GO:0045944">
    <property type="term" value="P:positive regulation of transcription by RNA polymerase II"/>
    <property type="evidence" value="ECO:0000318"/>
    <property type="project" value="GO_Central"/>
</dbReference>
<dbReference type="Gramene" id="TraesARI1D03G00445730.1">
    <property type="protein sequence ID" value="TraesARI1D03G00445730.1"/>
    <property type="gene ID" value="TraesARI1D03G00445730"/>
</dbReference>
<dbReference type="Gramene" id="TraesJAG1D03G00439930.1">
    <property type="protein sequence ID" value="TraesJAG1D03G00439930.1"/>
    <property type="gene ID" value="TraesJAG1D03G00439930"/>
</dbReference>
<evidence type="ECO:0000256" key="4">
    <source>
        <dbReference type="ARBA" id="ARBA00022741"/>
    </source>
</evidence>
<evidence type="ECO:0000256" key="3">
    <source>
        <dbReference type="ARBA" id="ARBA00022737"/>
    </source>
</evidence>
<dbReference type="InterPro" id="IPR014001">
    <property type="entry name" value="Helicase_ATP-bd"/>
</dbReference>
<keyword evidence="6" id="KW-0067">ATP-binding</keyword>
<dbReference type="PROSITE" id="PS51293">
    <property type="entry name" value="SANT"/>
    <property type="match status" value="1"/>
</dbReference>
<dbReference type="FunFam" id="3.40.50.300:FF:000519">
    <property type="entry name" value="ISWI chromatin-remodeling complex ATPase CHR11"/>
    <property type="match status" value="1"/>
</dbReference>
<dbReference type="GO" id="GO:0000785">
    <property type="term" value="C:chromatin"/>
    <property type="evidence" value="ECO:0000318"/>
    <property type="project" value="GO_Central"/>
</dbReference>
<dbReference type="InterPro" id="IPR049730">
    <property type="entry name" value="SNF2/RAD54-like_C"/>
</dbReference>
<feature type="region of interest" description="Disordered" evidence="10">
    <location>
        <begin position="184"/>
        <end position="209"/>
    </location>
</feature>
<dbReference type="Gramene" id="TraesCS1D02G099600.1">
    <property type="protein sequence ID" value="TraesCS1D02G099600.1"/>
    <property type="gene ID" value="TraesCS1D02G099600"/>
</dbReference>
<keyword evidence="4" id="KW-0547">Nucleotide-binding</keyword>
<dbReference type="SUPFAM" id="SSF46689">
    <property type="entry name" value="Homeodomain-like"/>
    <property type="match status" value="2"/>
</dbReference>
<dbReference type="PROSITE" id="PS51192">
    <property type="entry name" value="HELICASE_ATP_BIND_1"/>
    <property type="match status" value="1"/>
</dbReference>
<feature type="domain" description="Helicase C-terminal" evidence="12">
    <location>
        <begin position="540"/>
        <end position="691"/>
    </location>
</feature>
<dbReference type="RefSeq" id="XP_044448515.1">
    <property type="nucleotide sequence ID" value="XM_044592580.1"/>
</dbReference>
<dbReference type="Gene3D" id="3.40.50.300">
    <property type="entry name" value="P-loop containing nucleotide triphosphate hydrolases"/>
    <property type="match status" value="1"/>
</dbReference>
<dbReference type="GO" id="GO:0031491">
    <property type="term" value="F:nucleosome binding"/>
    <property type="evidence" value="ECO:0007669"/>
    <property type="project" value="InterPro"/>
</dbReference>
<dbReference type="GO" id="GO:0003677">
    <property type="term" value="F:DNA binding"/>
    <property type="evidence" value="ECO:0000318"/>
    <property type="project" value="GO_Central"/>
</dbReference>
<dbReference type="Pfam" id="PF09111">
    <property type="entry name" value="SLIDE"/>
    <property type="match status" value="1"/>
</dbReference>
<dbReference type="Gramene" id="TraesLDM1D03G00441890.2">
    <property type="protein sequence ID" value="TraesLDM1D03G00441890.2"/>
    <property type="gene ID" value="TraesLDM1D03G00441890"/>
</dbReference>
<dbReference type="SMART" id="SM00717">
    <property type="entry name" value="SANT"/>
    <property type="match status" value="2"/>
</dbReference>
<dbReference type="PANTHER" id="PTHR45623:SF49">
    <property type="entry name" value="SWI_SNF-RELATED MATRIX-ASSOCIATED ACTIN-DEPENDENT REGULATOR OF CHROMATIN SUBFAMILY A MEMBER 5"/>
    <property type="match status" value="1"/>
</dbReference>
<dbReference type="OrthoDB" id="5857104at2759"/>
<dbReference type="Gene3D" id="3.40.50.10810">
    <property type="entry name" value="Tandem AAA-ATPase domain"/>
    <property type="match status" value="1"/>
</dbReference>
<comment type="subcellular location">
    <subcellularLocation>
        <location evidence="1">Nucleus</location>
    </subcellularLocation>
</comment>
<evidence type="ECO:0000259" key="13">
    <source>
        <dbReference type="PROSITE" id="PS51293"/>
    </source>
</evidence>
<evidence type="ECO:0000256" key="9">
    <source>
        <dbReference type="ARBA" id="ARBA00023242"/>
    </source>
</evidence>
<dbReference type="InterPro" id="IPR015194">
    <property type="entry name" value="ISWI_HAND-dom"/>
</dbReference>
<dbReference type="GO" id="GO:0016787">
    <property type="term" value="F:hydrolase activity"/>
    <property type="evidence" value="ECO:0007669"/>
    <property type="project" value="UniProtKB-KW"/>
</dbReference>
<dbReference type="Gramene" id="TraesSYM1D03G00446620.1">
    <property type="protein sequence ID" value="TraesSYM1D03G00446620.1"/>
    <property type="gene ID" value="TraesSYM1D03G00446620"/>
</dbReference>
<dbReference type="InterPro" id="IPR001650">
    <property type="entry name" value="Helicase_C-like"/>
</dbReference>
<dbReference type="GO" id="GO:0140750">
    <property type="term" value="F:nucleosome array spacer activity"/>
    <property type="evidence" value="ECO:0000318"/>
    <property type="project" value="GO_Central"/>
</dbReference>
<dbReference type="InterPro" id="IPR009057">
    <property type="entry name" value="Homeodomain-like_sf"/>
</dbReference>
<feature type="compositionally biased region" description="Acidic residues" evidence="10">
    <location>
        <begin position="7"/>
        <end position="70"/>
    </location>
</feature>
<evidence type="ECO:0000259" key="12">
    <source>
        <dbReference type="PROSITE" id="PS51194"/>
    </source>
</evidence>
<proteinExistence type="inferred from homology"/>
<dbReference type="Gene3D" id="1.20.5.1190">
    <property type="entry name" value="iswi atpase"/>
    <property type="match status" value="1"/>
</dbReference>
<dbReference type="Pfam" id="PF00271">
    <property type="entry name" value="Helicase_C"/>
    <property type="match status" value="1"/>
</dbReference>
<dbReference type="SMART" id="SM00490">
    <property type="entry name" value="HELICc"/>
    <property type="match status" value="1"/>
</dbReference>
<evidence type="ECO:0000256" key="6">
    <source>
        <dbReference type="ARBA" id="ARBA00022840"/>
    </source>
</evidence>
<dbReference type="FunFam" id="1.10.10.60:FF:000155">
    <property type="entry name" value="ISWI chromatin-remodeling complex ATPase CHR11"/>
    <property type="match status" value="1"/>
</dbReference>
<dbReference type="CDD" id="cd17997">
    <property type="entry name" value="DEXHc_SMARCA1_SMARCA5"/>
    <property type="match status" value="1"/>
</dbReference>
<dbReference type="Gramene" id="TraesKAR1D01G0067590.1">
    <property type="protein sequence ID" value="cds.TraesKAR1D01G0067590.1"/>
    <property type="gene ID" value="TraesKAR1D01G0067590"/>
</dbReference>
<name>A0A3B5ZRS7_WHEAT</name>
<feature type="domain" description="SANT" evidence="13">
    <location>
        <begin position="883"/>
        <end position="935"/>
    </location>
</feature>
<dbReference type="Gene3D" id="1.10.10.60">
    <property type="entry name" value="Homeodomain-like"/>
    <property type="match status" value="2"/>
</dbReference>
<feature type="compositionally biased region" description="Basic and acidic residues" evidence="10">
    <location>
        <begin position="119"/>
        <end position="130"/>
    </location>
</feature>
<keyword evidence="5" id="KW-0378">Hydrolase</keyword>
<evidence type="ECO:0000313" key="15">
    <source>
        <dbReference type="Proteomes" id="UP000019116"/>
    </source>
</evidence>
<keyword evidence="15" id="KW-1185">Reference proteome</keyword>
<evidence type="ECO:0000256" key="1">
    <source>
        <dbReference type="ARBA" id="ARBA00004123"/>
    </source>
</evidence>
<reference evidence="14" key="1">
    <citation type="submission" date="2018-08" db="EMBL/GenBank/DDBJ databases">
        <authorList>
            <person name="Rossello M."/>
        </authorList>
    </citation>
    <scope>NUCLEOTIDE SEQUENCE [LARGE SCALE GENOMIC DNA]</scope>
    <source>
        <strain evidence="14">cv. Chinese Spring</strain>
    </source>
</reference>
<dbReference type="InterPro" id="IPR027417">
    <property type="entry name" value="P-loop_NTPase"/>
</dbReference>
<dbReference type="Gramene" id="TraesMAC1D03G00439970.1">
    <property type="protein sequence ID" value="TraesMAC1D03G00439970.1"/>
    <property type="gene ID" value="TraesMAC1D03G00439970"/>
</dbReference>
<dbReference type="Gramene" id="TraesNOR1D03G00447520.1">
    <property type="protein sequence ID" value="TraesNOR1D03G00447520.1"/>
    <property type="gene ID" value="TraesNOR1D03G00447520"/>
</dbReference>
<feature type="compositionally biased region" description="Low complexity" evidence="10">
    <location>
        <begin position="1075"/>
        <end position="1086"/>
    </location>
</feature>
<dbReference type="Gramene" id="TraesCAD_scaffold_059857_01G000100.1">
    <property type="protein sequence ID" value="TraesCAD_scaffold_059857_01G000100.1"/>
    <property type="gene ID" value="TraesCAD_scaffold_059857_01G000100"/>
</dbReference>
<dbReference type="InterPro" id="IPR036306">
    <property type="entry name" value="ISWI_HAND-dom_sf"/>
</dbReference>
<dbReference type="STRING" id="4565.A0A3B5ZRS7"/>
<feature type="region of interest" description="Disordered" evidence="10">
    <location>
        <begin position="1"/>
        <end position="130"/>
    </location>
</feature>
<evidence type="ECO:0000256" key="10">
    <source>
        <dbReference type="SAM" id="MobiDB-lite"/>
    </source>
</evidence>
<dbReference type="PaxDb" id="4565-Traes_1DS_0761D66A3.1"/>
<dbReference type="PANTHER" id="PTHR45623">
    <property type="entry name" value="CHROMODOMAIN-HELICASE-DNA-BINDING PROTEIN 3-RELATED-RELATED"/>
    <property type="match status" value="1"/>
</dbReference>
<dbReference type="SUPFAM" id="SSF52540">
    <property type="entry name" value="P-loop containing nucleoside triphosphate hydrolases"/>
    <property type="match status" value="2"/>
</dbReference>
<evidence type="ECO:0000256" key="7">
    <source>
        <dbReference type="ARBA" id="ARBA00022853"/>
    </source>
</evidence>
<feature type="region of interest" description="Disordered" evidence="10">
    <location>
        <begin position="852"/>
        <end position="875"/>
    </location>
</feature>
<comment type="similarity">
    <text evidence="2">Belongs to the SNF2/RAD54 helicase family. ISWI subfamily.</text>
</comment>
<dbReference type="GO" id="GO:0005524">
    <property type="term" value="F:ATP binding"/>
    <property type="evidence" value="ECO:0007669"/>
    <property type="project" value="UniProtKB-KW"/>
</dbReference>
<dbReference type="GeneID" id="123180515"/>
<dbReference type="FunFam" id="3.40.50.10810:FF:000028">
    <property type="entry name" value="Chromatin-remodeling complex ATPase"/>
    <property type="match status" value="1"/>
</dbReference>
<dbReference type="InterPro" id="IPR044754">
    <property type="entry name" value="Isw1/2_DEXHc"/>
</dbReference>
<dbReference type="Gramene" id="TraesSTA1D03G00439190.1">
    <property type="protein sequence ID" value="TraesSTA1D03G00439190.1"/>
    <property type="gene ID" value="TraesSTA1D03G00439190"/>
</dbReference>
<reference evidence="14" key="2">
    <citation type="submission" date="2018-10" db="UniProtKB">
        <authorList>
            <consortium name="EnsemblPlants"/>
        </authorList>
    </citation>
    <scope>IDENTIFICATION</scope>
</reference>
<dbReference type="Gene3D" id="1.10.1040.30">
    <property type="entry name" value="ISWI, HAND domain"/>
    <property type="match status" value="1"/>
</dbReference>
<dbReference type="Gramene" id="TraesCLE_scaffold_043614_01G000200.1">
    <property type="protein sequence ID" value="TraesCLE_scaffold_043614_01G000200.1"/>
    <property type="gene ID" value="TraesCLE_scaffold_043614_01G000200"/>
</dbReference>
<protein>
    <submittedName>
        <fullName evidence="14">Chromatin-remodeling complex ATPase</fullName>
    </submittedName>
</protein>
<sequence length="1107" mass="127298">MGKPAEYGDEDDEELSSSGDAEGEEEQQEEEGSDDGEEDEEDEEEEQEPEGEQAAGDGEDAEEEVDEEEIVAATTGAGADDDDDDGGDGAGAAEEAESTEDDAAAEEGGEEDADESEDATAKTEIGKRERAKLREMQKLKKQKIQEILDSQNASIDADMNKKGKGRLKYLLQQTEIFAHFAKGSQAAEKKNRGKGRHASKVTEEEEDEEYLKEEDALAAGGTRLLIQPSCINGKMRDYQLAGLNWLIRLYENGINGILADEMGLGKTLQTISLLGYLHEFRGITGPHMVVAPKSTLGNWMKEIQRFCPVLRAVKFLGNPEERNHIRENLLAPGKFDVCVTSFEMAIKEKTALRRFSWRYIIIDEAHRIKNENSLLSKTMRLFSTNYRLLITGTPLQNNLHELWSLLNFLLPEIFSSAETFDEWFQISGENDQHEVVQQLHKVLRPFLLRRLKSDVEKGLPPKKETILKVGMSEMQKQYYRALLQKDLEVINAGGERKRLLNIAMQLRKCCNHPYLFQGAEPGPPYTTGDHLIENAGKMVLLDKLLPKLKARDSRVLIFSQMTRLLDILEDYLMYRGYQYCRIDGNTGGDDRDASIEAFNKPGSEKFIFLLSTRAGGLGINLATADIVVLYDSDWNPQVDLQAQDRAHRIGQKKEVQVFRFCTEYTIEEKVIERAYKKLALDALVIQQGRLAEQKAVNKDELLQMVRFGAEMVFSSKDSTITDEDIDRIIARGEEATAQLDAKMKKFTEDAIKFKMDDTAELYDFDDDKEEDKPDFKKLVSDNWIEPPRRERKRNYSESEYFKQALRQGAPAKPREPRIPRMPNLHDFQFFNTQRLNELYEKEVKYLVQTNQKKDTIGDGDGEDEEVEPLNEEEQEEKEQLLEEGFSTWTRRDFNTFIRACEKYGRDDIKSIASEMEGKTEEEVQRYAEVFKERYTELNDYDRIIKNIEKGESKISRKDEIMKAIAKKMDRYKNPWLELKIQYGQNKGKLYNEECDRFLLCMVHKLGYGNWEELKSAFRMSPLFRFDWFVKSRTTQELARRCDTLIRLVEKENQECDERDRQARKDKKNMTPTKRPSSSSPAMDSPMQTPSKRGRRDGSAPSGKRRRR</sequence>
<dbReference type="CDD" id="cd00167">
    <property type="entry name" value="SANT"/>
    <property type="match status" value="1"/>
</dbReference>
<dbReference type="Pfam" id="PF00176">
    <property type="entry name" value="SNF2-rel_dom"/>
    <property type="match status" value="1"/>
</dbReference>
<dbReference type="Proteomes" id="UP000019116">
    <property type="component" value="Chromosome 1D"/>
</dbReference>
<dbReference type="EnsemblPlants" id="TraesCS1D02G099600.1">
    <property type="protein sequence ID" value="TraesCS1D02G099600.1"/>
    <property type="gene ID" value="TraesCS1D02G099600"/>
</dbReference>
<dbReference type="Pfam" id="PF09110">
    <property type="entry name" value="HAND"/>
    <property type="match status" value="1"/>
</dbReference>
<dbReference type="SMR" id="A0A3B5ZRS7"/>
<dbReference type="Gramene" id="TraesROB_scaffold_027253_01G000200.1">
    <property type="protein sequence ID" value="TraesROB_scaffold_027253_01G000200.1"/>
    <property type="gene ID" value="TraesROB_scaffold_027253_01G000200"/>
</dbReference>
<dbReference type="Gramene" id="TraesLAC1D03G00443740.1">
    <property type="protein sequence ID" value="TraesLAC1D03G00443740.1"/>
    <property type="gene ID" value="TraesLAC1D03G00443740"/>
</dbReference>
<dbReference type="SUPFAM" id="SSF101224">
    <property type="entry name" value="HAND domain of the nucleosome remodeling ATPase ISWI"/>
    <property type="match status" value="1"/>
</dbReference>
<evidence type="ECO:0000256" key="8">
    <source>
        <dbReference type="ARBA" id="ARBA00023054"/>
    </source>
</evidence>
<evidence type="ECO:0000259" key="11">
    <source>
        <dbReference type="PROSITE" id="PS51192"/>
    </source>
</evidence>
<dbReference type="GO" id="GO:0031507">
    <property type="term" value="P:heterochromatin formation"/>
    <property type="evidence" value="ECO:0000318"/>
    <property type="project" value="GO_Central"/>
</dbReference>
<feature type="compositionally biased region" description="Acidic residues" evidence="10">
    <location>
        <begin position="857"/>
        <end position="875"/>
    </location>
</feature>
<dbReference type="AlphaFoldDB" id="A0A3B5ZRS7"/>
<dbReference type="SMART" id="SM00487">
    <property type="entry name" value="DEXDc"/>
    <property type="match status" value="1"/>
</dbReference>
<dbReference type="Gramene" id="TraesJUL1D03G00443070.1">
    <property type="protein sequence ID" value="TraesJUL1D03G00443070.1"/>
    <property type="gene ID" value="TraesJUL1D03G00443070"/>
</dbReference>
<organism evidence="14">
    <name type="scientific">Triticum aestivum</name>
    <name type="common">Wheat</name>
    <dbReference type="NCBI Taxonomy" id="4565"/>
    <lineage>
        <taxon>Eukaryota</taxon>
        <taxon>Viridiplantae</taxon>
        <taxon>Streptophyta</taxon>
        <taxon>Embryophyta</taxon>
        <taxon>Tracheophyta</taxon>
        <taxon>Spermatophyta</taxon>
        <taxon>Magnoliopsida</taxon>
        <taxon>Liliopsida</taxon>
        <taxon>Poales</taxon>
        <taxon>Poaceae</taxon>
        <taxon>BOP clade</taxon>
        <taxon>Pooideae</taxon>
        <taxon>Triticodae</taxon>
        <taxon>Triticeae</taxon>
        <taxon>Triticinae</taxon>
        <taxon>Triticum</taxon>
    </lineage>
</organism>
<gene>
    <name evidence="14" type="primary">LOC123180515</name>
</gene>
<evidence type="ECO:0000313" key="14">
    <source>
        <dbReference type="EnsemblPlants" id="TraesCS1D02G099600.1"/>
    </source>
</evidence>
<dbReference type="InterPro" id="IPR038718">
    <property type="entry name" value="SNF2-like_sf"/>
</dbReference>
<keyword evidence="8" id="KW-0175">Coiled coil</keyword>
<dbReference type="FunFam" id="1.10.10.60:FF:000022">
    <property type="entry name" value="ISWI chromatin-remodeling complex ATPase CHR11 isoform A"/>
    <property type="match status" value="1"/>
</dbReference>
<feature type="domain" description="Helicase ATP-binding" evidence="11">
    <location>
        <begin position="247"/>
        <end position="412"/>
    </location>
</feature>
<keyword evidence="3" id="KW-0677">Repeat</keyword>
<feature type="compositionally biased region" description="Basic and acidic residues" evidence="10">
    <location>
        <begin position="1053"/>
        <end position="1062"/>
    </location>
</feature>
<dbReference type="InterPro" id="IPR015195">
    <property type="entry name" value="SLIDE"/>
</dbReference>
<keyword evidence="7" id="KW-0156">Chromatin regulator</keyword>
<accession>A0A3B5ZRS7</accession>
<feature type="compositionally biased region" description="Acidic residues" evidence="10">
    <location>
        <begin position="94"/>
        <end position="118"/>
    </location>
</feature>